<comment type="caution">
    <text evidence="2">The sequence shown here is derived from an EMBL/GenBank/DDBJ whole genome shotgun (WGS) entry which is preliminary data.</text>
</comment>
<proteinExistence type="predicted"/>
<dbReference type="InterPro" id="IPR021257">
    <property type="entry name" value="DUF2809"/>
</dbReference>
<accession>A0ABS7GC21</accession>
<reference evidence="2 3" key="1">
    <citation type="submission" date="2021-08" db="EMBL/GenBank/DDBJ databases">
        <title>The genome sequence of Chitinophaga sp. B61.</title>
        <authorList>
            <person name="Zhang X."/>
        </authorList>
    </citation>
    <scope>NUCLEOTIDE SEQUENCE [LARGE SCALE GENOMIC DNA]</scope>
    <source>
        <strain evidence="2 3">B61</strain>
    </source>
</reference>
<evidence type="ECO:0000313" key="2">
    <source>
        <dbReference type="EMBL" id="MBW8684359.1"/>
    </source>
</evidence>
<keyword evidence="1" id="KW-1133">Transmembrane helix</keyword>
<feature type="transmembrane region" description="Helical" evidence="1">
    <location>
        <begin position="32"/>
        <end position="49"/>
    </location>
</feature>
<protein>
    <submittedName>
        <fullName evidence="2">DUF2809 domain-containing protein</fullName>
    </submittedName>
</protein>
<dbReference type="Proteomes" id="UP000812961">
    <property type="component" value="Unassembled WGS sequence"/>
</dbReference>
<keyword evidence="1" id="KW-0472">Membrane</keyword>
<organism evidence="2 3">
    <name type="scientific">Chitinophaga rhizophila</name>
    <dbReference type="NCBI Taxonomy" id="2866212"/>
    <lineage>
        <taxon>Bacteria</taxon>
        <taxon>Pseudomonadati</taxon>
        <taxon>Bacteroidota</taxon>
        <taxon>Chitinophagia</taxon>
        <taxon>Chitinophagales</taxon>
        <taxon>Chitinophagaceae</taxon>
        <taxon>Chitinophaga</taxon>
    </lineage>
</organism>
<keyword evidence="1" id="KW-0812">Transmembrane</keyword>
<name>A0ABS7GC21_9BACT</name>
<feature type="transmembrane region" description="Helical" evidence="1">
    <location>
        <begin position="56"/>
        <end position="78"/>
    </location>
</feature>
<dbReference type="EMBL" id="JAICCF010000001">
    <property type="protein sequence ID" value="MBW8684359.1"/>
    <property type="molecule type" value="Genomic_DNA"/>
</dbReference>
<dbReference type="Pfam" id="PF10990">
    <property type="entry name" value="DUF2809"/>
    <property type="match status" value="1"/>
</dbReference>
<feature type="transmembrane region" description="Helical" evidence="1">
    <location>
        <begin position="98"/>
        <end position="117"/>
    </location>
</feature>
<sequence length="130" mass="15047">MKLRFNWIYFALTVFIFLIEVLIALYVHDDIIRPYVGDILVVILIYCFVRSFLQAPVLPVAVGVLVFSCTIEIMQYFKLVTLLGLDHSRLARIAIGNYFSWGDMICYVLGIGLTMFIEKIKPARFHQYTS</sequence>
<gene>
    <name evidence="2" type="ORF">K1Y79_08440</name>
</gene>
<keyword evidence="3" id="KW-1185">Reference proteome</keyword>
<evidence type="ECO:0000256" key="1">
    <source>
        <dbReference type="SAM" id="Phobius"/>
    </source>
</evidence>
<evidence type="ECO:0000313" key="3">
    <source>
        <dbReference type="Proteomes" id="UP000812961"/>
    </source>
</evidence>
<dbReference type="RefSeq" id="WP_220249537.1">
    <property type="nucleotide sequence ID" value="NZ_JAICCF010000001.1"/>
</dbReference>
<feature type="transmembrane region" description="Helical" evidence="1">
    <location>
        <begin position="7"/>
        <end position="26"/>
    </location>
</feature>